<evidence type="ECO:0000313" key="4">
    <source>
        <dbReference type="Proteomes" id="UP000035214"/>
    </source>
</evidence>
<keyword evidence="1" id="KW-0175">Coiled coil</keyword>
<evidence type="ECO:0000313" key="3">
    <source>
        <dbReference type="EMBL" id="KLA32170.1"/>
    </source>
</evidence>
<dbReference type="InterPro" id="IPR001279">
    <property type="entry name" value="Metallo-B-lactamas"/>
</dbReference>
<dbReference type="Pfam" id="PF00753">
    <property type="entry name" value="Lactamase_B"/>
    <property type="match status" value="1"/>
</dbReference>
<protein>
    <recommendedName>
        <fullName evidence="2">Metallo-beta-lactamase domain-containing protein</fullName>
    </recommendedName>
</protein>
<gene>
    <name evidence="3" type="ORF">B4077_0926</name>
</gene>
<dbReference type="PANTHER" id="PTHR30619:SF1">
    <property type="entry name" value="RECOMBINATION PROTEIN 2"/>
    <property type="match status" value="1"/>
</dbReference>
<dbReference type="PANTHER" id="PTHR30619">
    <property type="entry name" value="DNA INTERNALIZATION/COMPETENCE PROTEIN COMEC/REC2"/>
    <property type="match status" value="1"/>
</dbReference>
<proteinExistence type="predicted"/>
<feature type="coiled-coil region" evidence="1">
    <location>
        <begin position="164"/>
        <end position="191"/>
    </location>
</feature>
<comment type="caution">
    <text evidence="3">The sequence shown here is derived from an EMBL/GenBank/DDBJ whole genome shotgun (WGS) entry which is preliminary data.</text>
</comment>
<dbReference type="InterPro" id="IPR052159">
    <property type="entry name" value="Competence_DNA_uptake"/>
</dbReference>
<dbReference type="RefSeq" id="WP_046953890.1">
    <property type="nucleotide sequence ID" value="NZ_LCYI01000009.1"/>
</dbReference>
<dbReference type="SUPFAM" id="SSF56281">
    <property type="entry name" value="Metallo-hydrolase/oxidoreductase"/>
    <property type="match status" value="1"/>
</dbReference>
<sequence>MCSSIKVFPAANGDCFLVKIKIGTNYKYILIDGGKGVLCHQKLKEEFKYLEENQQQLDLLVLTHIDDDHIAGILKLYQDNKINTSIINKVWFNSGALISSEFSKQVATNREIPLAPLSRKMSVRQGVTLEKRMQASSSWYQKLIFSGQKHLLDDIEIYILSPDVETLKDLNSKWEDEIKKMNAKKAKKRKMSFVMDYHKNFDELCAETFEEDKSVFNRSSIAFLLKYKDYKILMLGDSHPSIIIASLKELGYSEKHKLKVNVMKVSHHGSKKNTCNELLNMLDCTNFIVSTDGSKHGLPNKQSLARIVRAMGKPVNFYFNYSSMNKVFSQEEREKYNITCHYLNNKNNYTVRD</sequence>
<evidence type="ECO:0000256" key="1">
    <source>
        <dbReference type="SAM" id="Coils"/>
    </source>
</evidence>
<reference evidence="3 4" key="1">
    <citation type="submission" date="2015-04" db="EMBL/GenBank/DDBJ databases">
        <title>Draft Genome Sequences of Eight Spore-Forming Food Isolates of Bacillus cereus Genome sequencing.</title>
        <authorList>
            <person name="Krawcyk A.O."/>
            <person name="de Jong A."/>
            <person name="Eijlander R.T."/>
            <person name="Berendsen E.M."/>
            <person name="Holsappel S."/>
            <person name="Wells-Bennik M."/>
            <person name="Kuipers O.P."/>
        </authorList>
    </citation>
    <scope>NUCLEOTIDE SEQUENCE [LARGE SCALE GENOMIC DNA]</scope>
    <source>
        <strain evidence="3 4">B4077</strain>
    </source>
</reference>
<dbReference type="InterPro" id="IPR036866">
    <property type="entry name" value="RibonucZ/Hydroxyglut_hydro"/>
</dbReference>
<organism evidence="3 4">
    <name type="scientific">Bacillus cereus</name>
    <dbReference type="NCBI Taxonomy" id="1396"/>
    <lineage>
        <taxon>Bacteria</taxon>
        <taxon>Bacillati</taxon>
        <taxon>Bacillota</taxon>
        <taxon>Bacilli</taxon>
        <taxon>Bacillales</taxon>
        <taxon>Bacillaceae</taxon>
        <taxon>Bacillus</taxon>
        <taxon>Bacillus cereus group</taxon>
    </lineage>
</organism>
<dbReference type="AlphaFoldDB" id="A0A0G8F6X3"/>
<name>A0A0G8F6X3_BACCE</name>
<dbReference type="Proteomes" id="UP000035214">
    <property type="component" value="Unassembled WGS sequence"/>
</dbReference>
<dbReference type="PATRIC" id="fig|1396.428.peg.108"/>
<evidence type="ECO:0000259" key="2">
    <source>
        <dbReference type="Pfam" id="PF00753"/>
    </source>
</evidence>
<feature type="domain" description="Metallo-beta-lactamase" evidence="2">
    <location>
        <begin position="15"/>
        <end position="88"/>
    </location>
</feature>
<dbReference type="EMBL" id="LCYI01000009">
    <property type="protein sequence ID" value="KLA32170.1"/>
    <property type="molecule type" value="Genomic_DNA"/>
</dbReference>
<dbReference type="Gene3D" id="3.60.15.10">
    <property type="entry name" value="Ribonuclease Z/Hydroxyacylglutathione hydrolase-like"/>
    <property type="match status" value="1"/>
</dbReference>
<accession>A0A0G8F6X3</accession>